<feature type="transmembrane region" description="Helical" evidence="7">
    <location>
        <begin position="544"/>
        <end position="563"/>
    </location>
</feature>
<feature type="transmembrane region" description="Helical" evidence="7">
    <location>
        <begin position="100"/>
        <end position="125"/>
    </location>
</feature>
<feature type="transmembrane region" description="Helical" evidence="7">
    <location>
        <begin position="132"/>
        <end position="155"/>
    </location>
</feature>
<dbReference type="STRING" id="1196324.A374_04959"/>
<feature type="transmembrane region" description="Helical" evidence="7">
    <location>
        <begin position="45"/>
        <end position="63"/>
    </location>
</feature>
<dbReference type="EMBL" id="AKKV01000020">
    <property type="protein sequence ID" value="EIT86896.1"/>
    <property type="molecule type" value="Genomic_DNA"/>
</dbReference>
<proteinExistence type="predicted"/>
<feature type="transmembrane region" description="Helical" evidence="7">
    <location>
        <begin position="400"/>
        <end position="417"/>
    </location>
</feature>
<dbReference type="GO" id="GO:0005886">
    <property type="term" value="C:plasma membrane"/>
    <property type="evidence" value="ECO:0007669"/>
    <property type="project" value="UniProtKB-SubCell"/>
</dbReference>
<accession>I8J513</accession>
<feature type="transmembrane region" description="Helical" evidence="7">
    <location>
        <begin position="263"/>
        <end position="287"/>
    </location>
</feature>
<feature type="transmembrane region" description="Helical" evidence="7">
    <location>
        <begin position="9"/>
        <end position="33"/>
    </location>
</feature>
<feature type="transmembrane region" description="Helical" evidence="7">
    <location>
        <begin position="161"/>
        <end position="183"/>
    </location>
</feature>
<keyword evidence="6 7" id="KW-0472">Membrane</keyword>
<dbReference type="RefSeq" id="WP_007201091.1">
    <property type="nucleotide sequence ID" value="NZ_AKKV01000020.1"/>
</dbReference>
<keyword evidence="2" id="KW-0813">Transport</keyword>
<evidence type="ECO:0000256" key="3">
    <source>
        <dbReference type="ARBA" id="ARBA00022475"/>
    </source>
</evidence>
<dbReference type="PRINTS" id="PR01036">
    <property type="entry name" value="TCRTETB"/>
</dbReference>
<dbReference type="Proteomes" id="UP000004080">
    <property type="component" value="Unassembled WGS sequence"/>
</dbReference>
<evidence type="ECO:0000256" key="1">
    <source>
        <dbReference type="ARBA" id="ARBA00004651"/>
    </source>
</evidence>
<feature type="transmembrane region" description="Helical" evidence="7">
    <location>
        <begin position="75"/>
        <end position="94"/>
    </location>
</feature>
<dbReference type="PANTHER" id="PTHR42718">
    <property type="entry name" value="MAJOR FACILITATOR SUPERFAMILY MULTIDRUG TRANSPORTER MFSC"/>
    <property type="match status" value="1"/>
</dbReference>
<dbReference type="InterPro" id="IPR020846">
    <property type="entry name" value="MFS_dom"/>
</dbReference>
<evidence type="ECO:0000256" key="7">
    <source>
        <dbReference type="SAM" id="Phobius"/>
    </source>
</evidence>
<name>I8J513_9BACL</name>
<dbReference type="InterPro" id="IPR004638">
    <property type="entry name" value="EmrB-like"/>
</dbReference>
<keyword evidence="4 7" id="KW-0812">Transmembrane</keyword>
<evidence type="ECO:0000313" key="10">
    <source>
        <dbReference type="Proteomes" id="UP000004080"/>
    </source>
</evidence>
<dbReference type="OrthoDB" id="2321349at2"/>
<organism evidence="9 10">
    <name type="scientific">Fictibacillus macauensis ZFHKF-1</name>
    <dbReference type="NCBI Taxonomy" id="1196324"/>
    <lineage>
        <taxon>Bacteria</taxon>
        <taxon>Bacillati</taxon>
        <taxon>Bacillota</taxon>
        <taxon>Bacilli</taxon>
        <taxon>Bacillales</taxon>
        <taxon>Fictibacillaceae</taxon>
        <taxon>Fictibacillus</taxon>
    </lineage>
</organism>
<dbReference type="PANTHER" id="PTHR42718:SF46">
    <property type="entry name" value="BLR6921 PROTEIN"/>
    <property type="match status" value="1"/>
</dbReference>
<protein>
    <submittedName>
        <fullName evidence="9">Multidrug ABC transporter permease</fullName>
    </submittedName>
</protein>
<dbReference type="CDD" id="cd17321">
    <property type="entry name" value="MFS_MMR_MDR_like"/>
    <property type="match status" value="1"/>
</dbReference>
<evidence type="ECO:0000256" key="2">
    <source>
        <dbReference type="ARBA" id="ARBA00022448"/>
    </source>
</evidence>
<feature type="domain" description="Major facilitator superfamily (MFS) profile" evidence="8">
    <location>
        <begin position="9"/>
        <end position="442"/>
    </location>
</feature>
<dbReference type="InterPro" id="IPR036259">
    <property type="entry name" value="MFS_trans_sf"/>
</dbReference>
<evidence type="ECO:0000256" key="6">
    <source>
        <dbReference type="ARBA" id="ARBA00023136"/>
    </source>
</evidence>
<feature type="transmembrane region" description="Helical" evidence="7">
    <location>
        <begin position="299"/>
        <end position="317"/>
    </location>
</feature>
<reference evidence="9 10" key="1">
    <citation type="journal article" date="2012" name="J. Bacteriol.">
        <title>Genome of Bacillus macauensis ZFHKF-1, a Long-Chain-Forming Bacterium.</title>
        <authorList>
            <person name="Cai L."/>
            <person name="Zhang T."/>
        </authorList>
    </citation>
    <scope>NUCLEOTIDE SEQUENCE [LARGE SCALE GENOMIC DNA]</scope>
    <source>
        <strain evidence="9 10">ZFHKF-1</strain>
    </source>
</reference>
<evidence type="ECO:0000259" key="8">
    <source>
        <dbReference type="PROSITE" id="PS50850"/>
    </source>
</evidence>
<dbReference type="eggNOG" id="COG0477">
    <property type="taxonomic scope" value="Bacteria"/>
</dbReference>
<dbReference type="InterPro" id="IPR011701">
    <property type="entry name" value="MFS"/>
</dbReference>
<comment type="subcellular location">
    <subcellularLocation>
        <location evidence="1">Cell membrane</location>
        <topology evidence="1">Multi-pass membrane protein</topology>
    </subcellularLocation>
</comment>
<evidence type="ECO:0000256" key="4">
    <source>
        <dbReference type="ARBA" id="ARBA00022692"/>
    </source>
</evidence>
<dbReference type="SUPFAM" id="SSF103473">
    <property type="entry name" value="MFS general substrate transporter"/>
    <property type="match status" value="1"/>
</dbReference>
<dbReference type="Gene3D" id="1.20.1250.20">
    <property type="entry name" value="MFS general substrate transporter like domains"/>
    <property type="match status" value="1"/>
</dbReference>
<dbReference type="AlphaFoldDB" id="I8J513"/>
<dbReference type="PATRIC" id="fig|1196324.3.peg.1007"/>
<dbReference type="GO" id="GO:0022857">
    <property type="term" value="F:transmembrane transporter activity"/>
    <property type="evidence" value="ECO:0007669"/>
    <property type="project" value="InterPro"/>
</dbReference>
<keyword evidence="3" id="KW-1003">Cell membrane</keyword>
<evidence type="ECO:0000313" key="9">
    <source>
        <dbReference type="EMBL" id="EIT86896.1"/>
    </source>
</evidence>
<feature type="transmembrane region" description="Helical" evidence="7">
    <location>
        <begin position="356"/>
        <end position="379"/>
    </location>
</feature>
<dbReference type="Gene3D" id="1.20.1720.10">
    <property type="entry name" value="Multidrug resistance protein D"/>
    <property type="match status" value="1"/>
</dbReference>
<keyword evidence="10" id="KW-1185">Reference proteome</keyword>
<sequence>MKQSKGMKIVFLMCIGIFLCMLDTTIMNIALPAIQTDLGTSLEKLSWVLNVYTITIAVLSIPLGRMAEIVGKGKIYMLGLLLFGGASLLCGLASSGDYLIIARFIQSIGAAIIFPTAMIIGVSAVPIEKRGIALTLLGVTQGLSAAIGPIVGGMITEALGWRWVFTINVPICILAIVLGYFLLNLKNEERVRTKIDWLGVLLCSISIFCLTLVLVKGNTWGWTDSYSIFCYVSSFVSFLLFIITERKVKTPMINLTLFKDRTFVGAATTLILCNVFLIGVNVLLPTFLTKMQGKSELNAALLITPIFVMIFFMAPIAGGLIRKVGNATVFFIGFLCMTGAYVLLKDLAVSASMVSIIIVCLLLGTGYGLIVGPVTTLGASSFEGELLTASQSVLSMFRQVGIALAIAIFVSTLTNNLHTKQADSLLYAKKQVESLEVEPSVKARMIDHVQKKLSDPSLTKNTAFSQKETTLTSGQRDQIIKENVDIQLKKLPLSRRNEARQQVEKEVTFAVDRKNEKLKKQIESFRHDVSNYAENKMAEGFADLYKMATPFVFLSACISIVLFRRGKVKQVQQNVARDSGQ</sequence>
<comment type="caution">
    <text evidence="9">The sequence shown here is derived from an EMBL/GenBank/DDBJ whole genome shotgun (WGS) entry which is preliminary data.</text>
</comment>
<dbReference type="PROSITE" id="PS50850">
    <property type="entry name" value="MFS"/>
    <property type="match status" value="1"/>
</dbReference>
<evidence type="ECO:0000256" key="5">
    <source>
        <dbReference type="ARBA" id="ARBA00022989"/>
    </source>
</evidence>
<dbReference type="NCBIfam" id="TIGR00711">
    <property type="entry name" value="efflux_EmrB"/>
    <property type="match status" value="1"/>
</dbReference>
<keyword evidence="5 7" id="KW-1133">Transmembrane helix</keyword>
<feature type="transmembrane region" description="Helical" evidence="7">
    <location>
        <begin position="226"/>
        <end position="243"/>
    </location>
</feature>
<feature type="transmembrane region" description="Helical" evidence="7">
    <location>
        <begin position="324"/>
        <end position="344"/>
    </location>
</feature>
<feature type="transmembrane region" description="Helical" evidence="7">
    <location>
        <begin position="195"/>
        <end position="214"/>
    </location>
</feature>
<dbReference type="Pfam" id="PF07690">
    <property type="entry name" value="MFS_1"/>
    <property type="match status" value="1"/>
</dbReference>
<gene>
    <name evidence="9" type="ORF">A374_04959</name>
</gene>